<dbReference type="CDD" id="cd15224">
    <property type="entry name" value="7tmA_OR6B-like"/>
    <property type="match status" value="1"/>
</dbReference>
<evidence type="ECO:0000256" key="14">
    <source>
        <dbReference type="RuleBase" id="RU363047"/>
    </source>
</evidence>
<dbReference type="GO" id="GO:0004984">
    <property type="term" value="F:olfactory receptor activity"/>
    <property type="evidence" value="ECO:0007669"/>
    <property type="project" value="InterPro"/>
</dbReference>
<evidence type="ECO:0000256" key="10">
    <source>
        <dbReference type="ARBA" id="ARBA00023170"/>
    </source>
</evidence>
<feature type="transmembrane region" description="Helical" evidence="14">
    <location>
        <begin position="101"/>
        <end position="120"/>
    </location>
</feature>
<keyword evidence="4 13" id="KW-0812">Transmembrane</keyword>
<keyword evidence="10 13" id="KW-0675">Receptor</keyword>
<feature type="non-terminal residue" evidence="16">
    <location>
        <position position="1"/>
    </location>
</feature>
<keyword evidence="17" id="KW-1185">Reference proteome</keyword>
<dbReference type="InterPro" id="IPR000276">
    <property type="entry name" value="GPCR_Rhodpsn"/>
</dbReference>
<gene>
    <name evidence="16" type="primary">Or6b1</name>
    <name evidence="16" type="ORF">RHYJUB_R02836</name>
</gene>
<keyword evidence="3 14" id="KW-0716">Sensory transduction</keyword>
<keyword evidence="12 13" id="KW-0807">Transducer</keyword>
<feature type="domain" description="G-protein coupled receptors family 1 profile" evidence="15">
    <location>
        <begin position="41"/>
        <end position="290"/>
    </location>
</feature>
<feature type="transmembrane region" description="Helical" evidence="14">
    <location>
        <begin position="238"/>
        <end position="261"/>
    </location>
</feature>
<keyword evidence="6 14" id="KW-1133">Transmembrane helix</keyword>
<evidence type="ECO:0000256" key="13">
    <source>
        <dbReference type="RuleBase" id="RU000688"/>
    </source>
</evidence>
<comment type="similarity">
    <text evidence="13">Belongs to the G-protein coupled receptor 1 family.</text>
</comment>
<dbReference type="GO" id="GO:0005886">
    <property type="term" value="C:plasma membrane"/>
    <property type="evidence" value="ECO:0007669"/>
    <property type="project" value="UniProtKB-SubCell"/>
</dbReference>
<evidence type="ECO:0000256" key="11">
    <source>
        <dbReference type="ARBA" id="ARBA00023180"/>
    </source>
</evidence>
<evidence type="ECO:0000256" key="9">
    <source>
        <dbReference type="ARBA" id="ARBA00023157"/>
    </source>
</evidence>
<feature type="transmembrane region" description="Helical" evidence="14">
    <location>
        <begin position="60"/>
        <end position="81"/>
    </location>
</feature>
<keyword evidence="7 13" id="KW-0297">G-protein coupled receptor</keyword>
<feature type="non-terminal residue" evidence="16">
    <location>
        <position position="323"/>
    </location>
</feature>
<evidence type="ECO:0000256" key="7">
    <source>
        <dbReference type="ARBA" id="ARBA00023040"/>
    </source>
</evidence>
<dbReference type="EMBL" id="VZRY01002998">
    <property type="protein sequence ID" value="NWW89888.1"/>
    <property type="molecule type" value="Genomic_DNA"/>
</dbReference>
<evidence type="ECO:0000256" key="3">
    <source>
        <dbReference type="ARBA" id="ARBA00022606"/>
    </source>
</evidence>
<evidence type="ECO:0000256" key="6">
    <source>
        <dbReference type="ARBA" id="ARBA00022989"/>
    </source>
</evidence>
<dbReference type="PRINTS" id="PR00237">
    <property type="entry name" value="GPCRRHODOPSN"/>
</dbReference>
<dbReference type="Gene3D" id="1.20.1070.10">
    <property type="entry name" value="Rhodopsin 7-helix transmembrane proteins"/>
    <property type="match status" value="1"/>
</dbReference>
<keyword evidence="5 14" id="KW-0552">Olfaction</keyword>
<dbReference type="InterPro" id="IPR000725">
    <property type="entry name" value="Olfact_rcpt"/>
</dbReference>
<dbReference type="GO" id="GO:0004930">
    <property type="term" value="F:G protein-coupled receptor activity"/>
    <property type="evidence" value="ECO:0007669"/>
    <property type="project" value="UniProtKB-KW"/>
</dbReference>
<feature type="transmembrane region" description="Helical" evidence="14">
    <location>
        <begin position="200"/>
        <end position="226"/>
    </location>
</feature>
<sequence>MEEKNSTQVHMFLLLGFPALADLRVLFSTVFLLTYILTILENVAIIALIKTNCELYKPMYFFLGHLSFLEVWYTSVIMPKLLANFIAENRSISFVGCMTQLFFFSSFICTECVLLSAMAYDRYVAICQPLRYLVVMTYQMCIYLVVVSWFSGFTVSLIKIFFISQLNFCRPHVINHFFCDISPVLNLACTDMSLAEMVDFVLALFILLVPLFITIVSYLFIIMTILHFPNTQSKKKAFSTCSSHLTVVIVFFSATLFMYARPKKIHPFDLNKLVSAVYTIVTPILNPFIYCLRNQEVKRALKKALCEIIGNSKVTRCIPSLQK</sequence>
<evidence type="ECO:0000256" key="4">
    <source>
        <dbReference type="ARBA" id="ARBA00022692"/>
    </source>
</evidence>
<dbReference type="Pfam" id="PF13853">
    <property type="entry name" value="7tm_4"/>
    <property type="match status" value="1"/>
</dbReference>
<evidence type="ECO:0000313" key="17">
    <source>
        <dbReference type="Proteomes" id="UP000570016"/>
    </source>
</evidence>
<proteinExistence type="inferred from homology"/>
<dbReference type="PRINTS" id="PR00245">
    <property type="entry name" value="OLFACTORYR"/>
</dbReference>
<evidence type="ECO:0000313" key="16">
    <source>
        <dbReference type="EMBL" id="NWW89888.1"/>
    </source>
</evidence>
<comment type="subcellular location">
    <subcellularLocation>
        <location evidence="1 14">Cell membrane</location>
        <topology evidence="1 14">Multi-pass membrane protein</topology>
    </subcellularLocation>
</comment>
<dbReference type="OrthoDB" id="5967130at2759"/>
<dbReference type="PANTHER" id="PTHR24242">
    <property type="entry name" value="G-PROTEIN COUPLED RECEPTOR"/>
    <property type="match status" value="1"/>
</dbReference>
<keyword evidence="11" id="KW-0325">Glycoprotein</keyword>
<keyword evidence="2 14" id="KW-1003">Cell membrane</keyword>
<accession>A0A7K6RW01</accession>
<dbReference type="PROSITE" id="PS50262">
    <property type="entry name" value="G_PROTEIN_RECEP_F1_2"/>
    <property type="match status" value="1"/>
</dbReference>
<keyword evidence="8 14" id="KW-0472">Membrane</keyword>
<dbReference type="Proteomes" id="UP000570016">
    <property type="component" value="Unassembled WGS sequence"/>
</dbReference>
<name>A0A7K6RW01_9AVES</name>
<organism evidence="16 17">
    <name type="scientific">Rhynochetos jubatus</name>
    <name type="common">kagu</name>
    <dbReference type="NCBI Taxonomy" id="54386"/>
    <lineage>
        <taxon>Eukaryota</taxon>
        <taxon>Metazoa</taxon>
        <taxon>Chordata</taxon>
        <taxon>Craniata</taxon>
        <taxon>Vertebrata</taxon>
        <taxon>Euteleostomi</taxon>
        <taxon>Archelosauria</taxon>
        <taxon>Archosauria</taxon>
        <taxon>Dinosauria</taxon>
        <taxon>Saurischia</taxon>
        <taxon>Theropoda</taxon>
        <taxon>Coelurosauria</taxon>
        <taxon>Aves</taxon>
        <taxon>Neognathae</taxon>
        <taxon>Neoaves</taxon>
        <taxon>Phaethontimorphae</taxon>
        <taxon>Eurypygiformes</taxon>
        <taxon>Rhynochetidae</taxon>
        <taxon>Rhynochetos</taxon>
    </lineage>
</organism>
<reference evidence="16 17" key="1">
    <citation type="submission" date="2019-09" db="EMBL/GenBank/DDBJ databases">
        <title>Bird 10,000 Genomes (B10K) Project - Family phase.</title>
        <authorList>
            <person name="Zhang G."/>
        </authorList>
    </citation>
    <scope>NUCLEOTIDE SEQUENCE [LARGE SCALE GENOMIC DNA]</scope>
    <source>
        <strain evidence="16">B10K-DU-029-58</strain>
        <tissue evidence="16">Muscle</tissue>
    </source>
</reference>
<dbReference type="PANTHER" id="PTHR24242:SF253">
    <property type="entry name" value="OLFACTORY RECEPTOR-RELATED"/>
    <property type="match status" value="1"/>
</dbReference>
<evidence type="ECO:0000256" key="2">
    <source>
        <dbReference type="ARBA" id="ARBA00022475"/>
    </source>
</evidence>
<evidence type="ECO:0000256" key="1">
    <source>
        <dbReference type="ARBA" id="ARBA00004651"/>
    </source>
</evidence>
<dbReference type="FunFam" id="1.20.1070.10:FF:000001">
    <property type="entry name" value="Olfactory receptor"/>
    <property type="match status" value="1"/>
</dbReference>
<dbReference type="PROSITE" id="PS00237">
    <property type="entry name" value="G_PROTEIN_RECEP_F1_1"/>
    <property type="match status" value="1"/>
</dbReference>
<evidence type="ECO:0000259" key="15">
    <source>
        <dbReference type="PROSITE" id="PS50262"/>
    </source>
</evidence>
<keyword evidence="9" id="KW-1015">Disulfide bond</keyword>
<dbReference type="SUPFAM" id="SSF81321">
    <property type="entry name" value="Family A G protein-coupled receptor-like"/>
    <property type="match status" value="1"/>
</dbReference>
<protein>
    <recommendedName>
        <fullName evidence="14">Olfactory receptor</fullName>
    </recommendedName>
</protein>
<dbReference type="AlphaFoldDB" id="A0A7K6RW01"/>
<evidence type="ECO:0000256" key="8">
    <source>
        <dbReference type="ARBA" id="ARBA00023136"/>
    </source>
</evidence>
<feature type="transmembrane region" description="Helical" evidence="14">
    <location>
        <begin position="141"/>
        <end position="163"/>
    </location>
</feature>
<feature type="transmembrane region" description="Helical" evidence="14">
    <location>
        <begin position="25"/>
        <end position="48"/>
    </location>
</feature>
<dbReference type="InterPro" id="IPR050939">
    <property type="entry name" value="Olfactory_GPCR1"/>
</dbReference>
<dbReference type="InterPro" id="IPR017452">
    <property type="entry name" value="GPCR_Rhodpsn_7TM"/>
</dbReference>
<evidence type="ECO:0000256" key="5">
    <source>
        <dbReference type="ARBA" id="ARBA00022725"/>
    </source>
</evidence>
<feature type="transmembrane region" description="Helical" evidence="14">
    <location>
        <begin position="273"/>
        <end position="292"/>
    </location>
</feature>
<comment type="caution">
    <text evidence="16">The sequence shown here is derived from an EMBL/GenBank/DDBJ whole genome shotgun (WGS) entry which is preliminary data.</text>
</comment>
<evidence type="ECO:0000256" key="12">
    <source>
        <dbReference type="ARBA" id="ARBA00023224"/>
    </source>
</evidence>